<protein>
    <submittedName>
        <fullName evidence="1">Uncharacterized protein</fullName>
    </submittedName>
</protein>
<gene>
    <name evidence="1" type="ORF">S12H4_08711</name>
</gene>
<sequence length="352" mass="41631">LGEFQEQTTEILKKEKETEVDNIETFEVANVIVEEELPQEELQREENPIETIQKPWFSDKFNYSRLSASHPTILERSSKESIIKIEEIEEIEDQPQEQIDNIFNEESFVVEKPKSLEEDSREETSFEIFEVENVPKISKIRDEWEETKTKIEKSLKNLGYYEIPSALEALIPFFRNIDYIWSKLVSVNNNLKLIFLVPIKLCDLEGTILVNEENIGYKTYSKAQKSDSVLTVNHYTDYLLRIKDAMFEDIVKGDKFRNFFQKYLQVRFSAEKSAKNKTLFFVSGQTQYKVLIEPILLTKIPAKCLEKSIHFPYQRKTNLHVIERSKRCNICNSEEIKFWDETNEERIYICRS</sequence>
<comment type="caution">
    <text evidence="1">The sequence shown here is derived from an EMBL/GenBank/DDBJ whole genome shotgun (WGS) entry which is preliminary data.</text>
</comment>
<name>X1QDU3_9ZZZZ</name>
<dbReference type="EMBL" id="BARW01003404">
    <property type="protein sequence ID" value="GAI66662.1"/>
    <property type="molecule type" value="Genomic_DNA"/>
</dbReference>
<reference evidence="1" key="1">
    <citation type="journal article" date="2014" name="Front. Microbiol.">
        <title>High frequency of phylogenetically diverse reductive dehalogenase-homologous genes in deep subseafloor sedimentary metagenomes.</title>
        <authorList>
            <person name="Kawai M."/>
            <person name="Futagami T."/>
            <person name="Toyoda A."/>
            <person name="Takaki Y."/>
            <person name="Nishi S."/>
            <person name="Hori S."/>
            <person name="Arai W."/>
            <person name="Tsubouchi T."/>
            <person name="Morono Y."/>
            <person name="Uchiyama I."/>
            <person name="Ito T."/>
            <person name="Fujiyama A."/>
            <person name="Inagaki F."/>
            <person name="Takami H."/>
        </authorList>
    </citation>
    <scope>NUCLEOTIDE SEQUENCE</scope>
    <source>
        <strain evidence="1">Expedition CK06-06</strain>
    </source>
</reference>
<proteinExistence type="predicted"/>
<feature type="non-terminal residue" evidence="1">
    <location>
        <position position="352"/>
    </location>
</feature>
<organism evidence="1">
    <name type="scientific">marine sediment metagenome</name>
    <dbReference type="NCBI Taxonomy" id="412755"/>
    <lineage>
        <taxon>unclassified sequences</taxon>
        <taxon>metagenomes</taxon>
        <taxon>ecological metagenomes</taxon>
    </lineage>
</organism>
<evidence type="ECO:0000313" key="1">
    <source>
        <dbReference type="EMBL" id="GAI66662.1"/>
    </source>
</evidence>
<accession>X1QDU3</accession>
<feature type="non-terminal residue" evidence="1">
    <location>
        <position position="1"/>
    </location>
</feature>
<dbReference type="AlphaFoldDB" id="X1QDU3"/>